<gene>
    <name evidence="2" type="ORF">LKD36_03755</name>
</gene>
<keyword evidence="3" id="KW-1185">Reference proteome</keyword>
<dbReference type="EMBL" id="JAJEPS010000002">
    <property type="protein sequence ID" value="MCC2125293.1"/>
    <property type="molecule type" value="Genomic_DNA"/>
</dbReference>
<protein>
    <submittedName>
        <fullName evidence="2">DUF551 domain-containing protein</fullName>
    </submittedName>
</protein>
<dbReference type="RefSeq" id="WP_308458749.1">
    <property type="nucleotide sequence ID" value="NZ_JAJEPS010000002.1"/>
</dbReference>
<accession>A0AAE3A6Q5</accession>
<evidence type="ECO:0000313" key="3">
    <source>
        <dbReference type="Proteomes" id="UP001198220"/>
    </source>
</evidence>
<dbReference type="Proteomes" id="UP001198220">
    <property type="component" value="Unassembled WGS sequence"/>
</dbReference>
<feature type="domain" description="DUF551" evidence="1">
    <location>
        <begin position="72"/>
        <end position="136"/>
    </location>
</feature>
<evidence type="ECO:0000259" key="1">
    <source>
        <dbReference type="Pfam" id="PF04448"/>
    </source>
</evidence>
<comment type="caution">
    <text evidence="2">The sequence shown here is derived from an EMBL/GenBank/DDBJ whole genome shotgun (WGS) entry which is preliminary data.</text>
</comment>
<proteinExistence type="predicted"/>
<dbReference type="AlphaFoldDB" id="A0AAE3A6Q5"/>
<evidence type="ECO:0000313" key="2">
    <source>
        <dbReference type="EMBL" id="MCC2125293.1"/>
    </source>
</evidence>
<organism evidence="2 3">
    <name type="scientific">Hominiventricola filiformis</name>
    <dbReference type="NCBI Taxonomy" id="2885352"/>
    <lineage>
        <taxon>Bacteria</taxon>
        <taxon>Bacillati</taxon>
        <taxon>Bacillota</taxon>
        <taxon>Clostridia</taxon>
        <taxon>Lachnospirales</taxon>
        <taxon>Lachnospiraceae</taxon>
        <taxon>Hominiventricola</taxon>
    </lineage>
</organism>
<dbReference type="Pfam" id="PF04448">
    <property type="entry name" value="DUF551"/>
    <property type="match status" value="1"/>
</dbReference>
<sequence>MNIGKACAIFEQIQKEKYSDNEKLWAIKDVLGMPTHNGITKNTILNAFKWFFDYAIEESQEKSTKPEEQTRWIPVDEKLPDPDELILLSFENFTVPMIGRYTVDDDDSGTFRVGDTDESFVENDLYVNAWMPLPEPWKGE</sequence>
<name>A0AAE3A6Q5_9FIRM</name>
<dbReference type="InterPro" id="IPR007539">
    <property type="entry name" value="DUF551"/>
</dbReference>
<reference evidence="2 3" key="1">
    <citation type="submission" date="2021-10" db="EMBL/GenBank/DDBJ databases">
        <title>Anaerobic single-cell dispensing facilitates the cultivation of human gut bacteria.</title>
        <authorList>
            <person name="Afrizal A."/>
        </authorList>
    </citation>
    <scope>NUCLEOTIDE SEQUENCE [LARGE SCALE GENOMIC DNA]</scope>
    <source>
        <strain evidence="2 3">CLA-AA-H276</strain>
    </source>
</reference>